<dbReference type="Proteomes" id="UP000823749">
    <property type="component" value="Chromosome 13"/>
</dbReference>
<dbReference type="GO" id="GO:0051015">
    <property type="term" value="F:actin filament binding"/>
    <property type="evidence" value="ECO:0007669"/>
    <property type="project" value="InterPro"/>
</dbReference>
<dbReference type="InterPro" id="IPR029006">
    <property type="entry name" value="ADF-H/Gelsolin-like_dom_sf"/>
</dbReference>
<dbReference type="CDD" id="cd11291">
    <property type="entry name" value="gelsolin_S6_like"/>
    <property type="match status" value="1"/>
</dbReference>
<dbReference type="InterPro" id="IPR003128">
    <property type="entry name" value="Villin_headpiece"/>
</dbReference>
<dbReference type="CDD" id="cd11290">
    <property type="entry name" value="gelsolin_S1_like"/>
    <property type="match status" value="1"/>
</dbReference>
<keyword evidence="5" id="KW-1185">Reference proteome</keyword>
<dbReference type="AlphaFoldDB" id="A0AAV6HQP6"/>
<dbReference type="InterPro" id="IPR007123">
    <property type="entry name" value="Gelsolin-like_dom"/>
</dbReference>
<organism evidence="4 5">
    <name type="scientific">Rhododendron griersonianum</name>
    <dbReference type="NCBI Taxonomy" id="479676"/>
    <lineage>
        <taxon>Eukaryota</taxon>
        <taxon>Viridiplantae</taxon>
        <taxon>Streptophyta</taxon>
        <taxon>Embryophyta</taxon>
        <taxon>Tracheophyta</taxon>
        <taxon>Spermatophyta</taxon>
        <taxon>Magnoliopsida</taxon>
        <taxon>eudicotyledons</taxon>
        <taxon>Gunneridae</taxon>
        <taxon>Pentapetalae</taxon>
        <taxon>asterids</taxon>
        <taxon>Ericales</taxon>
        <taxon>Ericaceae</taxon>
        <taxon>Ericoideae</taxon>
        <taxon>Rhodoreae</taxon>
        <taxon>Rhododendron</taxon>
    </lineage>
</organism>
<accession>A0AAV6HQP6</accession>
<dbReference type="GO" id="GO:0007015">
    <property type="term" value="P:actin filament organization"/>
    <property type="evidence" value="ECO:0007669"/>
    <property type="project" value="UniProtKB-ARBA"/>
</dbReference>
<evidence type="ECO:0000256" key="2">
    <source>
        <dbReference type="SAM" id="MobiDB-lite"/>
    </source>
</evidence>
<evidence type="ECO:0000313" key="4">
    <source>
        <dbReference type="EMBL" id="KAG5515120.1"/>
    </source>
</evidence>
<dbReference type="Pfam" id="PF02209">
    <property type="entry name" value="VHP"/>
    <property type="match status" value="1"/>
</dbReference>
<dbReference type="CDD" id="cd11288">
    <property type="entry name" value="gelsolin_S5_like"/>
    <property type="match status" value="1"/>
</dbReference>
<protein>
    <recommendedName>
        <fullName evidence="3">HP domain-containing protein</fullName>
    </recommendedName>
</protein>
<dbReference type="GO" id="GO:0051693">
    <property type="term" value="P:actin filament capping"/>
    <property type="evidence" value="ECO:0007669"/>
    <property type="project" value="UniProtKB-KW"/>
</dbReference>
<dbReference type="InterPro" id="IPR007122">
    <property type="entry name" value="Villin/Gelsolin"/>
</dbReference>
<dbReference type="SUPFAM" id="SSF47050">
    <property type="entry name" value="VHP, Villin headpiece domain"/>
    <property type="match status" value="1"/>
</dbReference>
<comment type="caution">
    <text evidence="4">The sequence shown here is derived from an EMBL/GenBank/DDBJ whole genome shotgun (WGS) entry which is preliminary data.</text>
</comment>
<dbReference type="PRINTS" id="PR00597">
    <property type="entry name" value="GELSOLIN"/>
</dbReference>
<dbReference type="Gene3D" id="1.10.950.10">
    <property type="entry name" value="Villin headpiece domain"/>
    <property type="match status" value="1"/>
</dbReference>
<dbReference type="SUPFAM" id="SSF55753">
    <property type="entry name" value="Actin depolymerizing proteins"/>
    <property type="match status" value="5"/>
</dbReference>
<dbReference type="Gene3D" id="3.40.20.10">
    <property type="entry name" value="Severin"/>
    <property type="match status" value="5"/>
</dbReference>
<dbReference type="SMART" id="SM00262">
    <property type="entry name" value="GEL"/>
    <property type="match status" value="5"/>
</dbReference>
<evidence type="ECO:0000313" key="5">
    <source>
        <dbReference type="Proteomes" id="UP000823749"/>
    </source>
</evidence>
<dbReference type="CDD" id="cd11292">
    <property type="entry name" value="gelsolin_S3_like"/>
    <property type="match status" value="1"/>
</dbReference>
<evidence type="ECO:0000259" key="3">
    <source>
        <dbReference type="PROSITE" id="PS51089"/>
    </source>
</evidence>
<feature type="region of interest" description="Disordered" evidence="2">
    <location>
        <begin position="723"/>
        <end position="779"/>
    </location>
</feature>
<feature type="domain" description="HP" evidence="3">
    <location>
        <begin position="777"/>
        <end position="842"/>
    </location>
</feature>
<dbReference type="PROSITE" id="PS51089">
    <property type="entry name" value="HP"/>
    <property type="match status" value="1"/>
</dbReference>
<sequence length="842" mass="94492">MAYFSKAIDTTLLGAGAKAGVEIWCIENLQLVPVPRSSHGKFFSGSAYIILNTVLLKSGSPEHDIHYWLGKDAKEVDSALASDKALELDEALGSHTVQYREVQGQETEKFLSYFKPCIIPIEGVFSLGPGHVNTETYQVTVLTCKGDRAVHVKEFVGDPDVGEFWSLFGGYAPIPRDLASAVPEQPDISTVKLFWITTQGKLCQIETDNLSKEMLNSNKCYMLDCGAELFIWMGRSTSITERKTAISAVEDFVRSQGRSVGTHITFLTEGSETPLFRSYFDRWPQKVEPKLYEEGRGKVAAIFKQSGYDVKELPEEDCQPCIDCSGTLKVWRVNADEVSLIPVAEQMKFYSGDCYIVQYTYAGLEREENLFYAWLGCRSALAQIVEGREPEQFFSITQKLIIFKGGMSIRYKRSTAEKGIPDETFDDTKTALFRVQGKSLNNMQAIQVDQVSSSLNSSYCYILKTQTSVFTWAGNLSSARDQDLVDRMLDLINVCISLFLTDLVLIPAFAQLMHLPFHLQPTWQPILVREGSEPEHLWNALGGKGEYPREKEIARFTEDPHLFTCVSTEGDFKVKEIFNFSQDDLTTEDVLVLDCHSEIYVWIGRHSTIGSKQEAFTIGLKFLETDILIEGLSLETPIYVVTEAYEPPLFTRFFDWDSSKANMIGNSFERKLAILNGRAKKMEAPLGGSWKAYSMETTPNSYRSRSVGPNGVARSISPASSVLGSRLKSSDNRRFSSPPPIPAKLFSGSSPDLGDTAKGPHAPSINTSPQVHESQDGPNLNIYPYERLKVVSSDPVTGIDVTRRETYLSDEEFQDVFKMTRSAFYQLPKWRRNKLKMSLNLF</sequence>
<feature type="compositionally biased region" description="Polar residues" evidence="2">
    <location>
        <begin position="764"/>
        <end position="778"/>
    </location>
</feature>
<keyword evidence="1" id="KW-0117">Actin capping</keyword>
<dbReference type="Pfam" id="PF00626">
    <property type="entry name" value="Gelsolin"/>
    <property type="match status" value="3"/>
</dbReference>
<proteinExistence type="predicted"/>
<name>A0AAV6HQP6_9ERIC</name>
<dbReference type="InterPro" id="IPR036886">
    <property type="entry name" value="Villin_headpiece_dom_sf"/>
</dbReference>
<dbReference type="SMART" id="SM00153">
    <property type="entry name" value="VHP"/>
    <property type="match status" value="1"/>
</dbReference>
<dbReference type="EMBL" id="JACTNZ010000013">
    <property type="protein sequence ID" value="KAG5515120.1"/>
    <property type="molecule type" value="Genomic_DNA"/>
</dbReference>
<dbReference type="PANTHER" id="PTHR11977:SF25">
    <property type="entry name" value="VILLIN-1"/>
    <property type="match status" value="1"/>
</dbReference>
<gene>
    <name evidence="4" type="ORF">RHGRI_036230</name>
</gene>
<dbReference type="PANTHER" id="PTHR11977">
    <property type="entry name" value="VILLIN"/>
    <property type="match status" value="1"/>
</dbReference>
<reference evidence="4 5" key="1">
    <citation type="submission" date="2020-08" db="EMBL/GenBank/DDBJ databases">
        <title>Plant Genome Project.</title>
        <authorList>
            <person name="Zhang R.-G."/>
        </authorList>
    </citation>
    <scope>NUCLEOTIDE SEQUENCE [LARGE SCALE GENOMIC DNA]</scope>
    <source>
        <strain evidence="4">WSP0</strain>
        <tissue evidence="4">Leaf</tissue>
    </source>
</reference>
<evidence type="ECO:0000256" key="1">
    <source>
        <dbReference type="ARBA" id="ARBA00022467"/>
    </source>
</evidence>